<keyword evidence="3" id="KW-0238">DNA-binding</keyword>
<dbReference type="PROSITE" id="PS50863">
    <property type="entry name" value="B3"/>
    <property type="match status" value="1"/>
</dbReference>
<sequence length="124" mass="14096">MRKDLANRVYATDEEREYAIEKATNLENSLSSAFVTFVKPMLQSHVTGGFWLGLPTGFCRKHMPKKDTNITLIDEDKLEFDTLYLANKQGLSAGWRGFAIEHKLVDGDTLVFQQMSLTTFKVDC</sequence>
<dbReference type="PANTHER" id="PTHR31391">
    <property type="entry name" value="B3 DOMAIN-CONTAINING PROTEIN OS11G0197600-RELATED"/>
    <property type="match status" value="1"/>
</dbReference>
<keyword evidence="5" id="KW-0539">Nucleus</keyword>
<dbReference type="GO" id="GO:0003677">
    <property type="term" value="F:DNA binding"/>
    <property type="evidence" value="ECO:0007669"/>
    <property type="project" value="UniProtKB-KW"/>
</dbReference>
<keyword evidence="8" id="KW-1185">Reference proteome</keyword>
<dbReference type="InterPro" id="IPR015300">
    <property type="entry name" value="DNA-bd_pseudobarrel_sf"/>
</dbReference>
<keyword evidence="2" id="KW-0805">Transcription regulation</keyword>
<accession>A0A833QK53</accession>
<comment type="caution">
    <text evidence="7">The sequence shown here is derived from an EMBL/GenBank/DDBJ whole genome shotgun (WGS) entry which is preliminary data.</text>
</comment>
<comment type="subcellular location">
    <subcellularLocation>
        <location evidence="1">Nucleus</location>
    </subcellularLocation>
</comment>
<reference evidence="7" key="1">
    <citation type="submission" date="2020-01" db="EMBL/GenBank/DDBJ databases">
        <title>Genome sequence of Kobresia littledalei, the first chromosome-level genome in the family Cyperaceae.</title>
        <authorList>
            <person name="Qu G."/>
        </authorList>
    </citation>
    <scope>NUCLEOTIDE SEQUENCE</scope>
    <source>
        <strain evidence="7">C.B.Clarke</strain>
        <tissue evidence="7">Leaf</tissue>
    </source>
</reference>
<gene>
    <name evidence="7" type="ORF">FCM35_KLT12228</name>
</gene>
<evidence type="ECO:0000256" key="1">
    <source>
        <dbReference type="ARBA" id="ARBA00004123"/>
    </source>
</evidence>
<proteinExistence type="predicted"/>
<dbReference type="SUPFAM" id="SSF101936">
    <property type="entry name" value="DNA-binding pseudobarrel domain"/>
    <property type="match status" value="1"/>
</dbReference>
<dbReference type="SMART" id="SM01019">
    <property type="entry name" value="B3"/>
    <property type="match status" value="1"/>
</dbReference>
<evidence type="ECO:0000256" key="5">
    <source>
        <dbReference type="ARBA" id="ARBA00023242"/>
    </source>
</evidence>
<evidence type="ECO:0000256" key="3">
    <source>
        <dbReference type="ARBA" id="ARBA00023125"/>
    </source>
</evidence>
<evidence type="ECO:0000256" key="2">
    <source>
        <dbReference type="ARBA" id="ARBA00023015"/>
    </source>
</evidence>
<dbReference type="Gene3D" id="2.40.330.10">
    <property type="entry name" value="DNA-binding pseudobarrel domain"/>
    <property type="match status" value="1"/>
</dbReference>
<dbReference type="CDD" id="cd10017">
    <property type="entry name" value="B3_DNA"/>
    <property type="match status" value="1"/>
</dbReference>
<dbReference type="OrthoDB" id="1909330at2759"/>
<dbReference type="AlphaFoldDB" id="A0A833QK53"/>
<organism evidence="7 8">
    <name type="scientific">Carex littledalei</name>
    <dbReference type="NCBI Taxonomy" id="544730"/>
    <lineage>
        <taxon>Eukaryota</taxon>
        <taxon>Viridiplantae</taxon>
        <taxon>Streptophyta</taxon>
        <taxon>Embryophyta</taxon>
        <taxon>Tracheophyta</taxon>
        <taxon>Spermatophyta</taxon>
        <taxon>Magnoliopsida</taxon>
        <taxon>Liliopsida</taxon>
        <taxon>Poales</taxon>
        <taxon>Cyperaceae</taxon>
        <taxon>Cyperoideae</taxon>
        <taxon>Cariceae</taxon>
        <taxon>Carex</taxon>
        <taxon>Carex subgen. Euthyceras</taxon>
    </lineage>
</organism>
<evidence type="ECO:0000313" key="7">
    <source>
        <dbReference type="EMBL" id="KAF3323497.1"/>
    </source>
</evidence>
<dbReference type="InterPro" id="IPR003340">
    <property type="entry name" value="B3_DNA-bd"/>
</dbReference>
<name>A0A833QK53_9POAL</name>
<dbReference type="Proteomes" id="UP000623129">
    <property type="component" value="Unassembled WGS sequence"/>
</dbReference>
<dbReference type="EMBL" id="SWLB01000023">
    <property type="protein sequence ID" value="KAF3323497.1"/>
    <property type="molecule type" value="Genomic_DNA"/>
</dbReference>
<evidence type="ECO:0000259" key="6">
    <source>
        <dbReference type="PROSITE" id="PS50863"/>
    </source>
</evidence>
<dbReference type="PANTHER" id="PTHR31391:SF99">
    <property type="entry name" value="B3 DOMAIN-CONTAINING PROTEIN OS06G0194400"/>
    <property type="match status" value="1"/>
</dbReference>
<evidence type="ECO:0000313" key="8">
    <source>
        <dbReference type="Proteomes" id="UP000623129"/>
    </source>
</evidence>
<feature type="domain" description="TF-B3" evidence="6">
    <location>
        <begin position="37"/>
        <end position="124"/>
    </location>
</feature>
<protein>
    <submittedName>
        <fullName evidence="7">B3 domain-containing protein</fullName>
    </submittedName>
</protein>
<keyword evidence="4" id="KW-0804">Transcription</keyword>
<dbReference type="InterPro" id="IPR044837">
    <property type="entry name" value="REM16-like"/>
</dbReference>
<dbReference type="GO" id="GO:0005634">
    <property type="term" value="C:nucleus"/>
    <property type="evidence" value="ECO:0007669"/>
    <property type="project" value="UniProtKB-SubCell"/>
</dbReference>
<evidence type="ECO:0000256" key="4">
    <source>
        <dbReference type="ARBA" id="ARBA00023163"/>
    </source>
</evidence>
<dbReference type="Pfam" id="PF02362">
    <property type="entry name" value="B3"/>
    <property type="match status" value="1"/>
</dbReference>